<dbReference type="PANTHER" id="PTHR30204">
    <property type="entry name" value="REDOX-CYCLING DRUG-SENSING TRANSCRIPTIONAL ACTIVATOR SOXR"/>
    <property type="match status" value="1"/>
</dbReference>
<dbReference type="InterPro" id="IPR000551">
    <property type="entry name" value="MerR-type_HTH_dom"/>
</dbReference>
<dbReference type="PROSITE" id="PS00552">
    <property type="entry name" value="HTH_MERR_1"/>
    <property type="match status" value="1"/>
</dbReference>
<dbReference type="InterPro" id="IPR009061">
    <property type="entry name" value="DNA-bd_dom_put_sf"/>
</dbReference>
<keyword evidence="1" id="KW-0238">DNA-binding</keyword>
<sequence>MKIGELSERAGVAPRLLRYYEEQGLLASTRSANGYRDYAEADVATVERIRGLLGAGMTTRLIRMLLDMEGVRGTETAAQCTRTVAGEIADELAGVEDRITCLTRSRDTMRAWLAAAGYAELATAAQAS</sequence>
<gene>
    <name evidence="3" type="ORF">AAME72_10440</name>
</gene>
<dbReference type="SUPFAM" id="SSF46955">
    <property type="entry name" value="Putative DNA-binding domain"/>
    <property type="match status" value="1"/>
</dbReference>
<reference evidence="3" key="1">
    <citation type="submission" date="2024-05" db="EMBL/GenBank/DDBJ databases">
        <title>The Natural Products Discovery Center: Release of the First 8490 Sequenced Strains for Exploring Actinobacteria Biosynthetic Diversity.</title>
        <authorList>
            <person name="Kalkreuter E."/>
            <person name="Kautsar S.A."/>
            <person name="Yang D."/>
            <person name="Bader C.D."/>
            <person name="Teijaro C.N."/>
            <person name="Fluegel L."/>
            <person name="Davis C.M."/>
            <person name="Simpson J.R."/>
            <person name="Lauterbach L."/>
            <person name="Steele A.D."/>
            <person name="Gui C."/>
            <person name="Meng S."/>
            <person name="Li G."/>
            <person name="Viehrig K."/>
            <person name="Ye F."/>
            <person name="Su P."/>
            <person name="Kiefer A.F."/>
            <person name="Nichols A."/>
            <person name="Cepeda A.J."/>
            <person name="Yan W."/>
            <person name="Fan B."/>
            <person name="Jiang Y."/>
            <person name="Adhikari A."/>
            <person name="Zheng C.-J."/>
            <person name="Schuster L."/>
            <person name="Cowan T.M."/>
            <person name="Smanski M.J."/>
            <person name="Chevrette M.G."/>
            <person name="de Carvalho L.P.S."/>
            <person name="Shen B."/>
        </authorList>
    </citation>
    <scope>NUCLEOTIDE SEQUENCE</scope>
    <source>
        <strain evidence="3">NPDC080035</strain>
    </source>
</reference>
<dbReference type="InterPro" id="IPR047057">
    <property type="entry name" value="MerR_fam"/>
</dbReference>
<feature type="domain" description="HTH merR-type" evidence="2">
    <location>
        <begin position="1"/>
        <end position="68"/>
    </location>
</feature>
<proteinExistence type="predicted"/>
<dbReference type="Gene3D" id="1.10.1660.10">
    <property type="match status" value="1"/>
</dbReference>
<organism evidence="3">
    <name type="scientific">Leifsonia sp. NPDC080035</name>
    <dbReference type="NCBI Taxonomy" id="3143936"/>
    <lineage>
        <taxon>Bacteria</taxon>
        <taxon>Bacillati</taxon>
        <taxon>Actinomycetota</taxon>
        <taxon>Actinomycetes</taxon>
        <taxon>Micrococcales</taxon>
        <taxon>Microbacteriaceae</taxon>
        <taxon>Leifsonia</taxon>
    </lineage>
</organism>
<dbReference type="GO" id="GO:0003700">
    <property type="term" value="F:DNA-binding transcription factor activity"/>
    <property type="evidence" value="ECO:0007669"/>
    <property type="project" value="InterPro"/>
</dbReference>
<protein>
    <submittedName>
        <fullName evidence="3">MerR family transcriptional regulator</fullName>
    </submittedName>
</protein>
<evidence type="ECO:0000313" key="3">
    <source>
        <dbReference type="EMBL" id="XBM46513.1"/>
    </source>
</evidence>
<evidence type="ECO:0000259" key="2">
    <source>
        <dbReference type="PROSITE" id="PS50937"/>
    </source>
</evidence>
<evidence type="ECO:0000256" key="1">
    <source>
        <dbReference type="ARBA" id="ARBA00023125"/>
    </source>
</evidence>
<dbReference type="PRINTS" id="PR00040">
    <property type="entry name" value="HTHMERR"/>
</dbReference>
<accession>A0AAU7G8M0</accession>
<dbReference type="RefSeq" id="WP_348786498.1">
    <property type="nucleotide sequence ID" value="NZ_CP157390.1"/>
</dbReference>
<name>A0AAU7G8M0_9MICO</name>
<dbReference type="PANTHER" id="PTHR30204:SF93">
    <property type="entry name" value="HTH MERR-TYPE DOMAIN-CONTAINING PROTEIN"/>
    <property type="match status" value="1"/>
</dbReference>
<dbReference type="GO" id="GO:0003677">
    <property type="term" value="F:DNA binding"/>
    <property type="evidence" value="ECO:0007669"/>
    <property type="project" value="UniProtKB-KW"/>
</dbReference>
<dbReference type="Pfam" id="PF13411">
    <property type="entry name" value="MerR_1"/>
    <property type="match status" value="1"/>
</dbReference>
<dbReference type="AlphaFoldDB" id="A0AAU7G8M0"/>
<dbReference type="SMART" id="SM00422">
    <property type="entry name" value="HTH_MERR"/>
    <property type="match status" value="1"/>
</dbReference>
<dbReference type="PROSITE" id="PS50937">
    <property type="entry name" value="HTH_MERR_2"/>
    <property type="match status" value="1"/>
</dbReference>
<dbReference type="EMBL" id="CP157390">
    <property type="protein sequence ID" value="XBM46513.1"/>
    <property type="molecule type" value="Genomic_DNA"/>
</dbReference>